<evidence type="ECO:0000256" key="16">
    <source>
        <dbReference type="ARBA" id="ARBA00023136"/>
    </source>
</evidence>
<evidence type="ECO:0000259" key="20">
    <source>
        <dbReference type="Pfam" id="PF00361"/>
    </source>
</evidence>
<evidence type="ECO:0000256" key="5">
    <source>
        <dbReference type="ARBA" id="ARBA00021008"/>
    </source>
</evidence>
<keyword evidence="7" id="KW-0679">Respiratory chain</keyword>
<evidence type="ECO:0000256" key="13">
    <source>
        <dbReference type="ARBA" id="ARBA00023027"/>
    </source>
</evidence>
<comment type="subcellular location">
    <subcellularLocation>
        <location evidence="2">Mitochondrion inner membrane</location>
        <topology evidence="2">Multi-pass membrane protein</topology>
    </subcellularLocation>
</comment>
<keyword evidence="6" id="KW-0813">Transport</keyword>
<gene>
    <name evidence="21" type="primary">ND2</name>
</gene>
<evidence type="ECO:0000256" key="18">
    <source>
        <dbReference type="ARBA" id="ARBA00049551"/>
    </source>
</evidence>
<feature type="domain" description="NADH:quinone oxidoreductase/Mrp antiporter transmembrane" evidence="20">
    <location>
        <begin position="4"/>
        <end position="253"/>
    </location>
</feature>
<evidence type="ECO:0000256" key="2">
    <source>
        <dbReference type="ARBA" id="ARBA00004448"/>
    </source>
</evidence>
<keyword evidence="16 19" id="KW-0472">Membrane</keyword>
<keyword evidence="15 21" id="KW-0496">Mitochondrion</keyword>
<dbReference type="GO" id="GO:0005743">
    <property type="term" value="C:mitochondrial inner membrane"/>
    <property type="evidence" value="ECO:0007669"/>
    <property type="project" value="UniProtKB-SubCell"/>
</dbReference>
<dbReference type="InterPro" id="IPR050175">
    <property type="entry name" value="Complex_I_Subunit_2"/>
</dbReference>
<protein>
    <recommendedName>
        <fullName evidence="5">NADH-ubiquinone oxidoreductase chain 2</fullName>
        <ecNumber evidence="4">7.1.1.2</ecNumber>
    </recommendedName>
    <alternativeName>
        <fullName evidence="17">NADH dehydrogenase subunit 2</fullName>
    </alternativeName>
</protein>
<comment type="catalytic activity">
    <reaction evidence="18">
        <text>a ubiquinone + NADH + 5 H(+)(in) = a ubiquinol + NAD(+) + 4 H(+)(out)</text>
        <dbReference type="Rhea" id="RHEA:29091"/>
        <dbReference type="Rhea" id="RHEA-COMP:9565"/>
        <dbReference type="Rhea" id="RHEA-COMP:9566"/>
        <dbReference type="ChEBI" id="CHEBI:15378"/>
        <dbReference type="ChEBI" id="CHEBI:16389"/>
        <dbReference type="ChEBI" id="CHEBI:17976"/>
        <dbReference type="ChEBI" id="CHEBI:57540"/>
        <dbReference type="ChEBI" id="CHEBI:57945"/>
        <dbReference type="EC" id="7.1.1.2"/>
    </reaction>
</comment>
<feature type="transmembrane region" description="Helical" evidence="19">
    <location>
        <begin position="242"/>
        <end position="264"/>
    </location>
</feature>
<name>A0A514CQP3_9HYME</name>
<dbReference type="PANTHER" id="PTHR46552:SF1">
    <property type="entry name" value="NADH-UBIQUINONE OXIDOREDUCTASE CHAIN 2"/>
    <property type="match status" value="1"/>
</dbReference>
<evidence type="ECO:0000256" key="8">
    <source>
        <dbReference type="ARBA" id="ARBA00022692"/>
    </source>
</evidence>
<dbReference type="GO" id="GO:0008137">
    <property type="term" value="F:NADH dehydrogenase (ubiquinone) activity"/>
    <property type="evidence" value="ECO:0007669"/>
    <property type="project" value="UniProtKB-EC"/>
</dbReference>
<accession>A0A514CQP3</accession>
<comment type="function">
    <text evidence="1">Core subunit of the mitochondrial membrane respiratory chain NADH dehydrogenase (Complex I) that is believed to belong to the minimal assembly required for catalysis. Complex I functions in the transfer of electrons from NADH to the respiratory chain. The immediate electron acceptor for the enzyme is believed to be ubiquinone.</text>
</comment>
<comment type="similarity">
    <text evidence="3">Belongs to the complex I subunit 2 family.</text>
</comment>
<dbReference type="EMBL" id="MH065755">
    <property type="protein sequence ID" value="QDH82262.1"/>
    <property type="molecule type" value="Genomic_DNA"/>
</dbReference>
<organism evidence="21">
    <name type="scientific">Parapolybia flava</name>
    <dbReference type="NCBI Taxonomy" id="2592909"/>
    <lineage>
        <taxon>Eukaryota</taxon>
        <taxon>Metazoa</taxon>
        <taxon>Ecdysozoa</taxon>
        <taxon>Arthropoda</taxon>
        <taxon>Hexapoda</taxon>
        <taxon>Insecta</taxon>
        <taxon>Pterygota</taxon>
        <taxon>Neoptera</taxon>
        <taxon>Endopterygota</taxon>
        <taxon>Hymenoptera</taxon>
        <taxon>Apocrita</taxon>
        <taxon>Aculeata</taxon>
        <taxon>Vespoidea</taxon>
        <taxon>Vespidae</taxon>
        <taxon>Polistinae</taxon>
        <taxon>Ropalidiini</taxon>
        <taxon>Parapolybia</taxon>
    </lineage>
</organism>
<feature type="transmembrane region" description="Helical" evidence="19">
    <location>
        <begin position="82"/>
        <end position="103"/>
    </location>
</feature>
<evidence type="ECO:0000256" key="15">
    <source>
        <dbReference type="ARBA" id="ARBA00023128"/>
    </source>
</evidence>
<feature type="transmembrane region" description="Helical" evidence="19">
    <location>
        <begin position="203"/>
        <end position="222"/>
    </location>
</feature>
<keyword evidence="9" id="KW-0999">Mitochondrion inner membrane</keyword>
<evidence type="ECO:0000256" key="1">
    <source>
        <dbReference type="ARBA" id="ARBA00003257"/>
    </source>
</evidence>
<evidence type="ECO:0000256" key="14">
    <source>
        <dbReference type="ARBA" id="ARBA00023075"/>
    </source>
</evidence>
<evidence type="ECO:0000256" key="11">
    <source>
        <dbReference type="ARBA" id="ARBA00022982"/>
    </source>
</evidence>
<evidence type="ECO:0000256" key="17">
    <source>
        <dbReference type="ARBA" id="ARBA00031028"/>
    </source>
</evidence>
<geneLocation type="mitochondrion" evidence="21"/>
<evidence type="ECO:0000256" key="12">
    <source>
        <dbReference type="ARBA" id="ARBA00022989"/>
    </source>
</evidence>
<evidence type="ECO:0000256" key="9">
    <source>
        <dbReference type="ARBA" id="ARBA00022792"/>
    </source>
</evidence>
<keyword evidence="10" id="KW-1278">Translocase</keyword>
<evidence type="ECO:0000256" key="3">
    <source>
        <dbReference type="ARBA" id="ARBA00007012"/>
    </source>
</evidence>
<evidence type="ECO:0000256" key="4">
    <source>
        <dbReference type="ARBA" id="ARBA00012944"/>
    </source>
</evidence>
<evidence type="ECO:0000313" key="21">
    <source>
        <dbReference type="EMBL" id="QDH82262.1"/>
    </source>
</evidence>
<feature type="transmembrane region" description="Helical" evidence="19">
    <location>
        <begin position="285"/>
        <end position="306"/>
    </location>
</feature>
<keyword evidence="12 19" id="KW-1133">Transmembrane helix</keyword>
<keyword evidence="11" id="KW-0249">Electron transport</keyword>
<keyword evidence="8 19" id="KW-0812">Transmembrane</keyword>
<feature type="transmembrane region" description="Helical" evidence="19">
    <location>
        <begin position="115"/>
        <end position="134"/>
    </location>
</feature>
<feature type="transmembrane region" description="Helical" evidence="19">
    <location>
        <begin position="23"/>
        <end position="42"/>
    </location>
</feature>
<evidence type="ECO:0000256" key="6">
    <source>
        <dbReference type="ARBA" id="ARBA00022448"/>
    </source>
</evidence>
<dbReference type="InterPro" id="IPR001750">
    <property type="entry name" value="ND/Mrp_TM"/>
</dbReference>
<dbReference type="EC" id="7.1.1.2" evidence="4"/>
<evidence type="ECO:0000256" key="10">
    <source>
        <dbReference type="ARBA" id="ARBA00022967"/>
    </source>
</evidence>
<sequence length="307" mass="36441">MEINTLLMILFISIQSKNSMTSFNYFIIQSISSLMLIMSLIIKNYLFNNNLINIIIMLIFSMKLSMFPFFIWMPLINMKLNWILIFFMSTTQKLIPMLILNSIFNFNTTNLNLIYWIYLTVVFSSMFSSIMSIKELNMKKILSYSSINHSSWMLFIISIDQSMFYLYFLIYSISMMFFCLMMNKFNINKINQLTKINVFNHKLINISLSMNTLILSALPPFLTFMIKLNSMKIILLNNHKLMIITFAILSVITLIFYMTIIIKMNFIFLIKNKTWITPLKLNNNFFSSMLIMILTLNIMFLIYHFLI</sequence>
<reference evidence="21" key="1">
    <citation type="submission" date="2018-03" db="EMBL/GenBank/DDBJ databases">
        <title>Comparative analysis of six complete mitochondrial genomes of Parapolybia (Hymenoptera: Vespidae: Polistinae).</title>
        <authorList>
            <person name="Peng Y."/>
            <person name="Carpenter J.M."/>
            <person name="Chen B."/>
            <person name="Li T.J."/>
        </authorList>
    </citation>
    <scope>NUCLEOTIDE SEQUENCE</scope>
</reference>
<feature type="transmembrane region" description="Helical" evidence="19">
    <location>
        <begin position="54"/>
        <end position="75"/>
    </location>
</feature>
<dbReference type="Pfam" id="PF00361">
    <property type="entry name" value="Proton_antipo_M"/>
    <property type="match status" value="1"/>
</dbReference>
<dbReference type="PANTHER" id="PTHR46552">
    <property type="entry name" value="NADH-UBIQUINONE OXIDOREDUCTASE CHAIN 2"/>
    <property type="match status" value="1"/>
</dbReference>
<proteinExistence type="inferred from homology"/>
<dbReference type="AlphaFoldDB" id="A0A514CQP3"/>
<keyword evidence="13" id="KW-0520">NAD</keyword>
<feature type="transmembrane region" description="Helical" evidence="19">
    <location>
        <begin position="165"/>
        <end position="182"/>
    </location>
</feature>
<evidence type="ECO:0000256" key="7">
    <source>
        <dbReference type="ARBA" id="ARBA00022660"/>
    </source>
</evidence>
<dbReference type="GO" id="GO:0006120">
    <property type="term" value="P:mitochondrial electron transport, NADH to ubiquinone"/>
    <property type="evidence" value="ECO:0007669"/>
    <property type="project" value="TreeGrafter"/>
</dbReference>
<evidence type="ECO:0000256" key="19">
    <source>
        <dbReference type="SAM" id="Phobius"/>
    </source>
</evidence>
<keyword evidence="14" id="KW-0830">Ubiquinone</keyword>